<sequence length="184" mass="20307">MCPQSKPEIRISHDAVTRRAEANRWPVRAESPGVGFWASSCSRFSHAIEVVRHPKRHWFFYISGDDMYTARGASRPTISRRPPVGRQHTATHPTRPNLSPRQRTPTHDEYHSNSERTMCAVATSAESFRVSSGFCGARAASQSTCQSKYKVDKGNESMGLHCGGAGKRGQAEGWGQSCDLANGM</sequence>
<accession>A0AAD7GFR8</accession>
<keyword evidence="3" id="KW-1185">Reference proteome</keyword>
<gene>
    <name evidence="2" type="ORF">B0H17DRAFT_1136658</name>
</gene>
<proteinExistence type="predicted"/>
<feature type="region of interest" description="Disordered" evidence="1">
    <location>
        <begin position="74"/>
        <end position="112"/>
    </location>
</feature>
<evidence type="ECO:0000313" key="2">
    <source>
        <dbReference type="EMBL" id="KAJ7686790.1"/>
    </source>
</evidence>
<reference evidence="2" key="1">
    <citation type="submission" date="2023-03" db="EMBL/GenBank/DDBJ databases">
        <title>Massive genome expansion in bonnet fungi (Mycena s.s.) driven by repeated elements and novel gene families across ecological guilds.</title>
        <authorList>
            <consortium name="Lawrence Berkeley National Laboratory"/>
            <person name="Harder C.B."/>
            <person name="Miyauchi S."/>
            <person name="Viragh M."/>
            <person name="Kuo A."/>
            <person name="Thoen E."/>
            <person name="Andreopoulos B."/>
            <person name="Lu D."/>
            <person name="Skrede I."/>
            <person name="Drula E."/>
            <person name="Henrissat B."/>
            <person name="Morin E."/>
            <person name="Kohler A."/>
            <person name="Barry K."/>
            <person name="LaButti K."/>
            <person name="Morin E."/>
            <person name="Salamov A."/>
            <person name="Lipzen A."/>
            <person name="Mereny Z."/>
            <person name="Hegedus B."/>
            <person name="Baldrian P."/>
            <person name="Stursova M."/>
            <person name="Weitz H."/>
            <person name="Taylor A."/>
            <person name="Grigoriev I.V."/>
            <person name="Nagy L.G."/>
            <person name="Martin F."/>
            <person name="Kauserud H."/>
        </authorList>
    </citation>
    <scope>NUCLEOTIDE SEQUENCE</scope>
    <source>
        <strain evidence="2">CBHHK067</strain>
    </source>
</reference>
<feature type="compositionally biased region" description="Polar residues" evidence="1">
    <location>
        <begin position="88"/>
        <end position="103"/>
    </location>
</feature>
<protein>
    <submittedName>
        <fullName evidence="2">Uncharacterized protein</fullName>
    </submittedName>
</protein>
<evidence type="ECO:0000313" key="3">
    <source>
        <dbReference type="Proteomes" id="UP001221757"/>
    </source>
</evidence>
<dbReference type="AlphaFoldDB" id="A0AAD7GFR8"/>
<organism evidence="2 3">
    <name type="scientific">Mycena rosella</name>
    <name type="common">Pink bonnet</name>
    <name type="synonym">Agaricus rosellus</name>
    <dbReference type="NCBI Taxonomy" id="1033263"/>
    <lineage>
        <taxon>Eukaryota</taxon>
        <taxon>Fungi</taxon>
        <taxon>Dikarya</taxon>
        <taxon>Basidiomycota</taxon>
        <taxon>Agaricomycotina</taxon>
        <taxon>Agaricomycetes</taxon>
        <taxon>Agaricomycetidae</taxon>
        <taxon>Agaricales</taxon>
        <taxon>Marasmiineae</taxon>
        <taxon>Mycenaceae</taxon>
        <taxon>Mycena</taxon>
    </lineage>
</organism>
<comment type="caution">
    <text evidence="2">The sequence shown here is derived from an EMBL/GenBank/DDBJ whole genome shotgun (WGS) entry which is preliminary data.</text>
</comment>
<dbReference type="Proteomes" id="UP001221757">
    <property type="component" value="Unassembled WGS sequence"/>
</dbReference>
<evidence type="ECO:0000256" key="1">
    <source>
        <dbReference type="SAM" id="MobiDB-lite"/>
    </source>
</evidence>
<dbReference type="EMBL" id="JARKIE010000093">
    <property type="protein sequence ID" value="KAJ7686790.1"/>
    <property type="molecule type" value="Genomic_DNA"/>
</dbReference>
<name>A0AAD7GFR8_MYCRO</name>